<evidence type="ECO:0000256" key="8">
    <source>
        <dbReference type="ARBA" id="ARBA00026232"/>
    </source>
</evidence>
<evidence type="ECO:0000313" key="10">
    <source>
        <dbReference type="EMBL" id="OAQ32212.1"/>
    </source>
</evidence>
<evidence type="ECO:0000256" key="9">
    <source>
        <dbReference type="SAM" id="MobiDB-lite"/>
    </source>
</evidence>
<name>A0A197K3J7_9FUNG</name>
<keyword evidence="5" id="KW-0294">Fucose metabolism</keyword>
<keyword evidence="11" id="KW-1185">Reference proteome</keyword>
<reference evidence="10 11" key="1">
    <citation type="submission" date="2016-05" db="EMBL/GenBank/DDBJ databases">
        <title>Genome sequencing reveals origins of a unique bacterial endosymbiosis in the earliest lineages of terrestrial Fungi.</title>
        <authorList>
            <consortium name="DOE Joint Genome Institute"/>
            <person name="Uehling J."/>
            <person name="Gryganskyi A."/>
            <person name="Hameed K."/>
            <person name="Tschaplinski T."/>
            <person name="Misztal P."/>
            <person name="Wu S."/>
            <person name="Desiro A."/>
            <person name="Vande Pol N."/>
            <person name="Du Z.-Y."/>
            <person name="Zienkiewicz A."/>
            <person name="Zienkiewicz K."/>
            <person name="Morin E."/>
            <person name="Tisserant E."/>
            <person name="Splivallo R."/>
            <person name="Hainaut M."/>
            <person name="Henrissat B."/>
            <person name="Ohm R."/>
            <person name="Kuo A."/>
            <person name="Yan J."/>
            <person name="Lipzen A."/>
            <person name="Nolan M."/>
            <person name="Labutti K."/>
            <person name="Barry K."/>
            <person name="Goldstein A."/>
            <person name="Labbe J."/>
            <person name="Schadt C."/>
            <person name="Tuskan G."/>
            <person name="Grigoriev I."/>
            <person name="Martin F."/>
            <person name="Vilgalys R."/>
            <person name="Bonito G."/>
        </authorList>
    </citation>
    <scope>NUCLEOTIDE SEQUENCE [LARGE SCALE GENOMIC DNA]</scope>
    <source>
        <strain evidence="10 11">AG-77</strain>
    </source>
</reference>
<keyword evidence="3" id="KW-0808">Transferase</keyword>
<dbReference type="GO" id="GO:0006004">
    <property type="term" value="P:fucose metabolic process"/>
    <property type="evidence" value="ECO:0007669"/>
    <property type="project" value="UniProtKB-KW"/>
</dbReference>
<feature type="compositionally biased region" description="Low complexity" evidence="9">
    <location>
        <begin position="302"/>
        <end position="317"/>
    </location>
</feature>
<dbReference type="AlphaFoldDB" id="A0A197K3J7"/>
<evidence type="ECO:0000256" key="4">
    <source>
        <dbReference type="ARBA" id="ARBA00022824"/>
    </source>
</evidence>
<evidence type="ECO:0000256" key="1">
    <source>
        <dbReference type="ARBA" id="ARBA00004240"/>
    </source>
</evidence>
<dbReference type="PANTHER" id="PTHR13398">
    <property type="entry name" value="GDP-FUCOSE PROTEIN O-FUCOSYLTRANSFERASE 2"/>
    <property type="match status" value="1"/>
</dbReference>
<protein>
    <recommendedName>
        <fullName evidence="8">GDP-fucose protein O-fucosyltransferase 2</fullName>
    </recommendedName>
</protein>
<feature type="region of interest" description="Disordered" evidence="9">
    <location>
        <begin position="240"/>
        <end position="284"/>
    </location>
</feature>
<keyword evidence="4" id="KW-0256">Endoplasmic reticulum</keyword>
<feature type="compositionally biased region" description="Low complexity" evidence="9">
    <location>
        <begin position="166"/>
        <end position="182"/>
    </location>
</feature>
<comment type="subcellular location">
    <subcellularLocation>
        <location evidence="1">Endoplasmic reticulum</location>
    </subcellularLocation>
</comment>
<evidence type="ECO:0000256" key="6">
    <source>
        <dbReference type="ARBA" id="ARBA00023277"/>
    </source>
</evidence>
<dbReference type="InterPro" id="IPR019378">
    <property type="entry name" value="GDP-Fuc_O-FucTrfase"/>
</dbReference>
<evidence type="ECO:0000256" key="2">
    <source>
        <dbReference type="ARBA" id="ARBA00004922"/>
    </source>
</evidence>
<organism evidence="10 11">
    <name type="scientific">Linnemannia elongata AG-77</name>
    <dbReference type="NCBI Taxonomy" id="1314771"/>
    <lineage>
        <taxon>Eukaryota</taxon>
        <taxon>Fungi</taxon>
        <taxon>Fungi incertae sedis</taxon>
        <taxon>Mucoromycota</taxon>
        <taxon>Mortierellomycotina</taxon>
        <taxon>Mortierellomycetes</taxon>
        <taxon>Mortierellales</taxon>
        <taxon>Mortierellaceae</taxon>
        <taxon>Linnemannia</taxon>
    </lineage>
</organism>
<gene>
    <name evidence="10" type="ORF">K457DRAFT_30240</name>
</gene>
<dbReference type="InterPro" id="IPR045130">
    <property type="entry name" value="OFUT2-like"/>
</dbReference>
<sequence length="618" mass="70261">MLRPIKSLTALFVGCFFLFTFILISTTSTSQYSYYTPRRPSSLRASLNSDASCGSTSSSSSSSTLVSVDNALPKKQGGRPVPTKVTRQVKPPVISITPTLPERDLSSNAANNNYNQEQEEDQRYLMYVPYAGVTNQLISIWHGSMIAKALNRTLLIPNLSPNVHVEPSPSSSGEQQQQRQEPATTKWSEFFDLDEYARRTGVKIEELDTFLERRGIVDQSTVHPAMDAAITKVREEGRLKRRSLKMKKRSEDLAEPGNPRAAREDKGTGQESQQRQKKTRRTHKKRWIQFESLIQQSNPIVSKSSSSSAAGSPEPESNQPFTAPTVITSTKKTIVRPIRFPVVQKCFSEAGYGTDRRIDMTGRRFMQRYNIDPTLTPTPFLDPLRDNSSIWSRWRMDKVIERYQQPQYAQDEILCLGHVYRLLPGGNNRVWTEFGQYFRYTERVQGFVDQILEELLPKDQDQDQDQEQKQEHKVQPFVGLHLRRGDFYRHCLGITSPADPNGWNRCYPSTEHIISLLDSYPTASTTSPITSTKKLPVLVLTNEHDPKELAKADAQHWIRVDHAKLGTLEKFGRYGPILIDGALLARASLLVGVEYSTYFRTASKRAETWYRGQTLFVT</sequence>
<accession>A0A197K3J7</accession>
<feature type="region of interest" description="Disordered" evidence="9">
    <location>
        <begin position="46"/>
        <end position="109"/>
    </location>
</feature>
<dbReference type="Proteomes" id="UP000078512">
    <property type="component" value="Unassembled WGS sequence"/>
</dbReference>
<feature type="compositionally biased region" description="Basic residues" evidence="9">
    <location>
        <begin position="275"/>
        <end position="284"/>
    </location>
</feature>
<dbReference type="Gene3D" id="3.40.50.11340">
    <property type="match status" value="1"/>
</dbReference>
<feature type="compositionally biased region" description="Low complexity" evidence="9">
    <location>
        <begin position="55"/>
        <end position="64"/>
    </location>
</feature>
<dbReference type="Gene3D" id="3.40.50.11350">
    <property type="match status" value="1"/>
</dbReference>
<dbReference type="CDD" id="cd11296">
    <property type="entry name" value="O-FucT_like"/>
    <property type="match status" value="1"/>
</dbReference>
<proteinExistence type="inferred from homology"/>
<feature type="region of interest" description="Disordered" evidence="9">
    <location>
        <begin position="298"/>
        <end position="325"/>
    </location>
</feature>
<dbReference type="GO" id="GO:0005783">
    <property type="term" value="C:endoplasmic reticulum"/>
    <property type="evidence" value="ECO:0007669"/>
    <property type="project" value="UniProtKB-SubCell"/>
</dbReference>
<comment type="pathway">
    <text evidence="2">Protein modification; protein glycosylation.</text>
</comment>
<evidence type="ECO:0000313" key="11">
    <source>
        <dbReference type="Proteomes" id="UP000078512"/>
    </source>
</evidence>
<comment type="similarity">
    <text evidence="7">Belongs to the glycosyltransferase 68 family.</text>
</comment>
<keyword evidence="6" id="KW-0119">Carbohydrate metabolism</keyword>
<evidence type="ECO:0000256" key="5">
    <source>
        <dbReference type="ARBA" id="ARBA00023253"/>
    </source>
</evidence>
<dbReference type="PANTHER" id="PTHR13398:SF0">
    <property type="entry name" value="GDP-FUCOSE PROTEIN O-FUCOSYLTRANSFERASE 2"/>
    <property type="match status" value="1"/>
</dbReference>
<dbReference type="Pfam" id="PF10250">
    <property type="entry name" value="O-FucT"/>
    <property type="match status" value="1"/>
</dbReference>
<evidence type="ECO:0000256" key="3">
    <source>
        <dbReference type="ARBA" id="ARBA00022679"/>
    </source>
</evidence>
<dbReference type="EMBL" id="KV442026">
    <property type="protein sequence ID" value="OAQ32212.1"/>
    <property type="molecule type" value="Genomic_DNA"/>
</dbReference>
<feature type="region of interest" description="Disordered" evidence="9">
    <location>
        <begin position="163"/>
        <end position="187"/>
    </location>
</feature>
<evidence type="ECO:0000256" key="7">
    <source>
        <dbReference type="ARBA" id="ARBA00025803"/>
    </source>
</evidence>
<dbReference type="GO" id="GO:0046922">
    <property type="term" value="F:peptide-O-fucosyltransferase activity"/>
    <property type="evidence" value="ECO:0007669"/>
    <property type="project" value="InterPro"/>
</dbReference>
<dbReference type="OrthoDB" id="423313at2759"/>